<accession>A0A915DPQ1</accession>
<reference evidence="3" key="1">
    <citation type="submission" date="2022-11" db="UniProtKB">
        <authorList>
            <consortium name="WormBaseParasite"/>
        </authorList>
    </citation>
    <scope>IDENTIFICATION</scope>
</reference>
<name>A0A915DPQ1_9BILA</name>
<dbReference type="Proteomes" id="UP000887574">
    <property type="component" value="Unplaced"/>
</dbReference>
<feature type="compositionally biased region" description="Low complexity" evidence="1">
    <location>
        <begin position="45"/>
        <end position="56"/>
    </location>
</feature>
<evidence type="ECO:0000313" key="2">
    <source>
        <dbReference type="Proteomes" id="UP000887574"/>
    </source>
</evidence>
<dbReference type="WBParaSite" id="jg21640">
    <property type="protein sequence ID" value="jg21640"/>
    <property type="gene ID" value="jg21640"/>
</dbReference>
<dbReference type="AlphaFoldDB" id="A0A915DPQ1"/>
<sequence length="165" mass="17837">MITAEASLWICGSRKNMPVEVTRVGVRGAAAKPDVPAAKTDDKSPAAPAPAKSSVPPQHPDEPAFHLKLSPDQFIEFKSDSLLKGPVCADINAPPTNLPCASACRLKADETVRSSSRCRPRLCRISPSISSPSIMSAPERLRRRWPKAVDCNIEPEGIKRIQSKC</sequence>
<feature type="region of interest" description="Disordered" evidence="1">
    <location>
        <begin position="27"/>
        <end position="66"/>
    </location>
</feature>
<protein>
    <submittedName>
        <fullName evidence="3">Uncharacterized protein</fullName>
    </submittedName>
</protein>
<evidence type="ECO:0000256" key="1">
    <source>
        <dbReference type="SAM" id="MobiDB-lite"/>
    </source>
</evidence>
<keyword evidence="2" id="KW-1185">Reference proteome</keyword>
<evidence type="ECO:0000313" key="3">
    <source>
        <dbReference type="WBParaSite" id="jg21640"/>
    </source>
</evidence>
<organism evidence="2 3">
    <name type="scientific">Ditylenchus dipsaci</name>
    <dbReference type="NCBI Taxonomy" id="166011"/>
    <lineage>
        <taxon>Eukaryota</taxon>
        <taxon>Metazoa</taxon>
        <taxon>Ecdysozoa</taxon>
        <taxon>Nematoda</taxon>
        <taxon>Chromadorea</taxon>
        <taxon>Rhabditida</taxon>
        <taxon>Tylenchina</taxon>
        <taxon>Tylenchomorpha</taxon>
        <taxon>Sphaerularioidea</taxon>
        <taxon>Anguinidae</taxon>
        <taxon>Anguininae</taxon>
        <taxon>Ditylenchus</taxon>
    </lineage>
</organism>
<proteinExistence type="predicted"/>